<dbReference type="SUPFAM" id="SSF52540">
    <property type="entry name" value="P-loop containing nucleoside triphosphate hydrolases"/>
    <property type="match status" value="1"/>
</dbReference>
<comment type="caution">
    <text evidence="3">The sequence shown here is derived from an EMBL/GenBank/DDBJ whole genome shotgun (WGS) entry which is preliminary data.</text>
</comment>
<proteinExistence type="predicted"/>
<keyword evidence="4" id="KW-1185">Reference proteome</keyword>
<dbReference type="Proteomes" id="UP001212602">
    <property type="component" value="Unassembled WGS sequence"/>
</dbReference>
<dbReference type="Gene3D" id="3.40.50.300">
    <property type="entry name" value="P-loop containing nucleotide triphosphate hydrolases"/>
    <property type="match status" value="1"/>
</dbReference>
<gene>
    <name evidence="3" type="ORF">PGB34_09820</name>
</gene>
<dbReference type="GO" id="GO:0016887">
    <property type="term" value="F:ATP hydrolysis activity"/>
    <property type="evidence" value="ECO:0007669"/>
    <property type="project" value="InterPro"/>
</dbReference>
<protein>
    <submittedName>
        <fullName evidence="3">AAA family ATPase</fullName>
    </submittedName>
</protein>
<name>A0AAE3T086_9BURK</name>
<sequence length="635" mass="72265">MLLEPTLRVSAMRIHRDRNIVYEANFHSGVNIVRGQNSTGKSTILDFIFYGLGGEDVPWKNEALLCDHVTLEVFLNGIPISLRRQVNDSIRNPMSIFWGPLNEAFKSSVSDWETYPYQRSTSKESFSQVLFRSLGLPELRGEGAANITMHQLLRLMYSDQRTPHDEIFRAEAFESDLNRETIGNYLCGVYSADLYEAQIELKQVESDLTRAVSDLRNIFAVLGKSGQGGATTLEFLQAEAAAVNEEMAVNESHLQELRKSNTVDQKAPAAQRLAKLRKELNDAQQNFSKAQSRLAELELEDKDSELFLREIDRRLVALDDSQKARSYLGSLRFQFCPCCLSATSTPSDGKSCHLCRNDLSEAPGDAQILRMKNELEIQKRESTALMKSRVNAINENRQNLESFKINLKNLEREFFKSGQTWSTPHEIEIETTSRKLGELSQRLKQISEYLKLANVLNELQQKRGSLEHKRSTLQEKIELLLSENEDVKKNAKHAIAEELLYLLKNELPRQDEFISATAVDWSFGKNRVAVNGATQFSESSMVILRHSFHVALLIASAKEKFFRFPRFLMIDGIEDGGQEQQRAFKFQKLIVDRCESLENEYQIIYATSEIEPSLNTDDYTVGKSSTTDDKTLSII</sequence>
<feature type="coiled-coil region" evidence="1">
    <location>
        <begin position="266"/>
        <end position="300"/>
    </location>
</feature>
<accession>A0AAE3T086</accession>
<dbReference type="AlphaFoldDB" id="A0AAE3T086"/>
<feature type="domain" description="Rad50/SbcC-type AAA" evidence="2">
    <location>
        <begin position="7"/>
        <end position="285"/>
    </location>
</feature>
<dbReference type="Pfam" id="PF13476">
    <property type="entry name" value="AAA_23"/>
    <property type="match status" value="1"/>
</dbReference>
<evidence type="ECO:0000259" key="2">
    <source>
        <dbReference type="Pfam" id="PF13476"/>
    </source>
</evidence>
<evidence type="ECO:0000256" key="1">
    <source>
        <dbReference type="SAM" id="Coils"/>
    </source>
</evidence>
<dbReference type="InterPro" id="IPR027417">
    <property type="entry name" value="P-loop_NTPase"/>
</dbReference>
<keyword evidence="1" id="KW-0175">Coiled coil</keyword>
<evidence type="ECO:0000313" key="3">
    <source>
        <dbReference type="EMBL" id="MDA7416661.1"/>
    </source>
</evidence>
<reference evidence="3" key="1">
    <citation type="submission" date="2023-01" db="EMBL/GenBank/DDBJ databases">
        <title>Xenophilus mangrovi sp. nov., isolated from soil of Mangrove nature reserve.</title>
        <authorList>
            <person name="Xu S."/>
            <person name="Liu Z."/>
            <person name="Xu Y."/>
        </authorList>
    </citation>
    <scope>NUCLEOTIDE SEQUENCE</scope>
    <source>
        <strain evidence="3">YW8</strain>
    </source>
</reference>
<organism evidence="3 4">
    <name type="scientific">Xenophilus arseniciresistens</name>
    <dbReference type="NCBI Taxonomy" id="1283306"/>
    <lineage>
        <taxon>Bacteria</taxon>
        <taxon>Pseudomonadati</taxon>
        <taxon>Pseudomonadota</taxon>
        <taxon>Betaproteobacteria</taxon>
        <taxon>Burkholderiales</taxon>
        <taxon>Comamonadaceae</taxon>
        <taxon>Xenophilus</taxon>
    </lineage>
</organism>
<evidence type="ECO:0000313" key="4">
    <source>
        <dbReference type="Proteomes" id="UP001212602"/>
    </source>
</evidence>
<dbReference type="InterPro" id="IPR038729">
    <property type="entry name" value="Rad50/SbcC_AAA"/>
</dbReference>
<dbReference type="PANTHER" id="PTHR32114">
    <property type="entry name" value="ABC TRANSPORTER ABCH.3"/>
    <property type="match status" value="1"/>
</dbReference>
<feature type="coiled-coil region" evidence="1">
    <location>
        <begin position="449"/>
        <end position="497"/>
    </location>
</feature>
<dbReference type="GO" id="GO:0006302">
    <property type="term" value="P:double-strand break repair"/>
    <property type="evidence" value="ECO:0007669"/>
    <property type="project" value="InterPro"/>
</dbReference>
<dbReference type="PANTHER" id="PTHR32114:SF2">
    <property type="entry name" value="ABC TRANSPORTER ABCH.3"/>
    <property type="match status" value="1"/>
</dbReference>
<dbReference type="EMBL" id="JAQIPB010000003">
    <property type="protein sequence ID" value="MDA7416661.1"/>
    <property type="molecule type" value="Genomic_DNA"/>
</dbReference>
<dbReference type="RefSeq" id="WP_271427898.1">
    <property type="nucleotide sequence ID" value="NZ_JAQIPB010000003.1"/>
</dbReference>